<dbReference type="InterPro" id="IPR036612">
    <property type="entry name" value="KH_dom_type_1_sf"/>
</dbReference>
<dbReference type="Pfam" id="PF00013">
    <property type="entry name" value="KH_1"/>
    <property type="match status" value="1"/>
</dbReference>
<dbReference type="NCBIfam" id="TIGR00106">
    <property type="entry name" value="MTH1187 family thiamine-binding protein"/>
    <property type="match status" value="1"/>
</dbReference>
<dbReference type="InterPro" id="IPR004087">
    <property type="entry name" value="KH_dom"/>
</dbReference>
<accession>A0A7J6M566</accession>
<dbReference type="GO" id="GO:0005829">
    <property type="term" value="C:cytosol"/>
    <property type="evidence" value="ECO:0007669"/>
    <property type="project" value="TreeGrafter"/>
</dbReference>
<dbReference type="GO" id="GO:0008234">
    <property type="term" value="F:cysteine-type peptidase activity"/>
    <property type="evidence" value="ECO:0007669"/>
    <property type="project" value="InterPro"/>
</dbReference>
<dbReference type="Pfam" id="PF01910">
    <property type="entry name" value="Thiamine_BP"/>
    <property type="match status" value="1"/>
</dbReference>
<protein>
    <recommendedName>
        <fullName evidence="4">K Homology domain-containing protein</fullName>
    </recommendedName>
</protein>
<dbReference type="SUPFAM" id="SSF89957">
    <property type="entry name" value="MTH1187/YkoF-like"/>
    <property type="match status" value="1"/>
</dbReference>
<evidence type="ECO:0000256" key="2">
    <source>
        <dbReference type="PROSITE-ProRule" id="PRU00117"/>
    </source>
</evidence>
<dbReference type="InterPro" id="IPR038765">
    <property type="entry name" value="Papain-like_cys_pep_sf"/>
</dbReference>
<reference evidence="5 6" key="1">
    <citation type="submission" date="2020-04" db="EMBL/GenBank/DDBJ databases">
        <title>Perkinsus olseni comparative genomics.</title>
        <authorList>
            <person name="Bogema D.R."/>
        </authorList>
    </citation>
    <scope>NUCLEOTIDE SEQUENCE [LARGE SCALE GENOMIC DNA]</scope>
    <source>
        <strain evidence="5">ATCC PRA-31</strain>
    </source>
</reference>
<dbReference type="InterPro" id="IPR051614">
    <property type="entry name" value="UPF0045_domain"/>
</dbReference>
<dbReference type="Gene3D" id="3.30.310.210">
    <property type="match status" value="1"/>
</dbReference>
<dbReference type="SUPFAM" id="SSF54791">
    <property type="entry name" value="Eukaryotic type KH-domain (KH-domain type I)"/>
    <property type="match status" value="4"/>
</dbReference>
<evidence type="ECO:0000313" key="6">
    <source>
        <dbReference type="Proteomes" id="UP000572268"/>
    </source>
</evidence>
<dbReference type="Proteomes" id="UP000572268">
    <property type="component" value="Unassembled WGS sequence"/>
</dbReference>
<dbReference type="PANTHER" id="PTHR33777">
    <property type="entry name" value="UPF0045 PROTEIN ECM15"/>
    <property type="match status" value="1"/>
</dbReference>
<dbReference type="InterPro" id="IPR004088">
    <property type="entry name" value="KH_dom_type_1"/>
</dbReference>
<dbReference type="GO" id="GO:0003723">
    <property type="term" value="F:RNA binding"/>
    <property type="evidence" value="ECO:0007669"/>
    <property type="project" value="UniProtKB-UniRule"/>
</dbReference>
<dbReference type="InterPro" id="IPR002767">
    <property type="entry name" value="Thiamine_BP"/>
</dbReference>
<dbReference type="InterPro" id="IPR000668">
    <property type="entry name" value="Peptidase_C1A_C"/>
</dbReference>
<feature type="domain" description="K Homology" evidence="4">
    <location>
        <begin position="469"/>
        <end position="535"/>
    </location>
</feature>
<gene>
    <name evidence="5" type="ORF">FOL46_003153</name>
</gene>
<dbReference type="SUPFAM" id="SSF54001">
    <property type="entry name" value="Cysteine proteinases"/>
    <property type="match status" value="1"/>
</dbReference>
<feature type="domain" description="K Homology" evidence="4">
    <location>
        <begin position="368"/>
        <end position="448"/>
    </location>
</feature>
<feature type="compositionally biased region" description="Low complexity" evidence="3">
    <location>
        <begin position="1"/>
        <end position="19"/>
    </location>
</feature>
<evidence type="ECO:0000259" key="4">
    <source>
        <dbReference type="SMART" id="SM00322"/>
    </source>
</evidence>
<keyword evidence="2" id="KW-0694">RNA-binding</keyword>
<comment type="similarity">
    <text evidence="1">Belongs to the UPF0045 family.</text>
</comment>
<feature type="domain" description="K Homology" evidence="4">
    <location>
        <begin position="197"/>
        <end position="272"/>
    </location>
</feature>
<organism evidence="5 6">
    <name type="scientific">Perkinsus olseni</name>
    <name type="common">Perkinsus atlanticus</name>
    <dbReference type="NCBI Taxonomy" id="32597"/>
    <lineage>
        <taxon>Eukaryota</taxon>
        <taxon>Sar</taxon>
        <taxon>Alveolata</taxon>
        <taxon>Perkinsozoa</taxon>
        <taxon>Perkinsea</taxon>
        <taxon>Perkinsida</taxon>
        <taxon>Perkinsidae</taxon>
        <taxon>Perkinsus</taxon>
    </lineage>
</organism>
<feature type="compositionally biased region" description="Basic and acidic residues" evidence="3">
    <location>
        <begin position="76"/>
        <end position="94"/>
    </location>
</feature>
<feature type="domain" description="K Homology" evidence="4">
    <location>
        <begin position="110"/>
        <end position="182"/>
    </location>
</feature>
<dbReference type="Gene3D" id="3.90.70.10">
    <property type="entry name" value="Cysteine proteinases"/>
    <property type="match status" value="1"/>
</dbReference>
<evidence type="ECO:0000256" key="3">
    <source>
        <dbReference type="SAM" id="MobiDB-lite"/>
    </source>
</evidence>
<evidence type="ECO:0000313" key="5">
    <source>
        <dbReference type="EMBL" id="KAF4666300.1"/>
    </source>
</evidence>
<dbReference type="AlphaFoldDB" id="A0A7J6M566"/>
<dbReference type="Gene3D" id="3.30.70.930">
    <property type="match status" value="1"/>
</dbReference>
<comment type="caution">
    <text evidence="5">The sequence shown here is derived from an EMBL/GenBank/DDBJ whole genome shotgun (WGS) entry which is preliminary data.</text>
</comment>
<dbReference type="EMBL" id="JABANN010000209">
    <property type="protein sequence ID" value="KAF4666300.1"/>
    <property type="molecule type" value="Genomic_DNA"/>
</dbReference>
<sequence length="939" mass="104446">MPSSSVSRSRSASGSSRSPRGGGNNDGDADRARSMSRSSYSSRSRSRRGDSRGRSNSRSGGRRGRSRSRSYRGHRRSADPRRNEEEIVRLRDGSIGRTPSPSVDKKRDEGYDYEQMEVSNADAAFVLGRQGRTKQKLAKVSRADIELREKVQGDKAAGDVIEIGGTPDVRRRAIKYIKCVIAQRTGPVMVDEEADDDDDLTILKVPREAAGFVTGAGGSFLRAVEEEWSTIMFFADFNATNKDKTREFETLAIFGAKRSREGAMLKVMSAVETKVPGHFTNDIELTECHDEGGGMDIIRLEDDEISYALGKKGGTRKKIAASSGAVVEYVGNYVHIYGTLVERQKAKEYIDWLFAQLKGPVFVDATGRDDCTIVDVPRECVGYITGYRRETLGRIEQEWGCLMFFMDKAKDKRDKPALKDASGTEKLTIFGAQRSRRGALLKVMSSVETKNPGWFTDGCTEKRHKDVKGFATDRMYLSSDDLSYALGKRGTTRKKLAAASGCILEYVGQWCFMAGTEPQRERCRKYLKWLTAQRHGPVSLGSRDLRGRDDWDRVEVKRELRSQLAGNRGQELRRVEEDTSTFCFMAYNEDKSDERLLVFGYSQANREKAIRQIEDLLRQFEYGRGGYGRGYDDDYYGRSRGGYNDYGAAGTATTKGVEEATGGEAREIVEIVITVAAVEGGIGGHDRLPMATTGRVLADVCIVPLGVGTSVSKYVSEVEKVLRNYPGVSTTLHGYGTNIEGQWSDVMGAVKLAHEVLHEMGCPRVNSNMRFGTRIDKHQTLKDKVDKVENIIAAGSEKEGEKASFGCEGGYPVRAWRWLHDAGIATGGDYVAKREMTEADGCWPYDFPPCAHYEKSTKYAACQEARYSTPVCVQQCPNARYPTSLKDDRHFMVESSPYQYLSVDDAKKAIATDGPVSAVIVIYEDFLTYKSGVYNEESF</sequence>
<feature type="domain" description="K Homology" evidence="4">
    <location>
        <begin position="548"/>
        <end position="618"/>
    </location>
</feature>
<evidence type="ECO:0000256" key="1">
    <source>
        <dbReference type="ARBA" id="ARBA00010272"/>
    </source>
</evidence>
<dbReference type="GO" id="GO:0006508">
    <property type="term" value="P:proteolysis"/>
    <property type="evidence" value="ECO:0007669"/>
    <property type="project" value="InterPro"/>
</dbReference>
<feature type="compositionally biased region" description="Basic residues" evidence="3">
    <location>
        <begin position="60"/>
        <end position="75"/>
    </location>
</feature>
<feature type="region of interest" description="Disordered" evidence="3">
    <location>
        <begin position="1"/>
        <end position="109"/>
    </location>
</feature>
<proteinExistence type="inferred from homology"/>
<dbReference type="PANTHER" id="PTHR33777:SF1">
    <property type="entry name" value="UPF0045 PROTEIN ECM15"/>
    <property type="match status" value="1"/>
</dbReference>
<name>A0A7J6M566_PEROL</name>
<dbReference type="SMART" id="SM00322">
    <property type="entry name" value="KH"/>
    <property type="match status" value="6"/>
</dbReference>
<dbReference type="PROSITE" id="PS50084">
    <property type="entry name" value="KH_TYPE_1"/>
    <property type="match status" value="2"/>
</dbReference>
<dbReference type="InterPro" id="IPR029756">
    <property type="entry name" value="MTH1187/YkoF-like"/>
</dbReference>
<dbReference type="CDD" id="cd00105">
    <property type="entry name" value="KH-I"/>
    <property type="match status" value="2"/>
</dbReference>
<feature type="domain" description="K Homology" evidence="4">
    <location>
        <begin position="292"/>
        <end position="355"/>
    </location>
</feature>
<dbReference type="Pfam" id="PF00112">
    <property type="entry name" value="Peptidase_C1"/>
    <property type="match status" value="1"/>
</dbReference>